<dbReference type="InterPro" id="IPR009522">
    <property type="entry name" value="Capsid_Phlebovir/Tenuivir"/>
</dbReference>
<dbReference type="PANTHER" id="PTHR46609:SF8">
    <property type="entry name" value="YQAJ VIRAL RECOMBINASE DOMAIN-CONTAINING PROTEIN"/>
    <property type="match status" value="1"/>
</dbReference>
<gene>
    <name evidence="2" type="ORF">BEMITA_LOCUS6552</name>
</gene>
<sequence length="598" mass="67099">MAESSETVKASSITQDEINAAVALIKKTFLSYDATNILLTADQMAYQGFEPLMFLAHLHRLGKAAKLSNDDHSNRILTLAIIVAVRGTTQTKLLKKSTPEMVAFLKESEDYYHIKWGTPTGATDVTMARIAAVHAAQLTTESSETVKASSITQDEINAAVALIKKTFLSYDATNILLTADQMAYQGFEPLMFLAHLHRLGKAAKLSNDDHSNRILTLAIIVAVRGTTQTKLLKKSTPEMVAFLKESEDYYHIKWGTPTGATDVTMARIAAVHAAQLTTGRKTCQVCRKEVNARNFAVHFRLHKPAGFDKAYACGICERKFRLKNRLLPGVKDSSSASKQRETVNAPRSKIIPTTFTVMIKLDKNTHELMGFRLKAVPNLFGERSSREHPFMAAGYDDLLKDMSFILATYNVSVRCWKDILIYVRNILKKESSNPTFSDEDRMILAAVLSFLIRKDNESRRFLLTASCFGAVLKAIRLGCYPKSLLKKIFSSYDLSGVRAVQYGVDNEGEARRLFEEAFGVKVKSCGLFVHESGLLGASPDGIIDDDKLLKIKCPWSMRERDVEEELKRRNDYIVKYNGETLQINYNHEINKQWVIQRL</sequence>
<dbReference type="GO" id="GO:0003723">
    <property type="term" value="F:RNA binding"/>
    <property type="evidence" value="ECO:0007669"/>
    <property type="project" value="InterPro"/>
</dbReference>
<dbReference type="AlphaFoldDB" id="A0A9P0AAE0"/>
<name>A0A9P0AAE0_BEMTA</name>
<organism evidence="2 3">
    <name type="scientific">Bemisia tabaci</name>
    <name type="common">Sweetpotato whitefly</name>
    <name type="synonym">Aleurodes tabaci</name>
    <dbReference type="NCBI Taxonomy" id="7038"/>
    <lineage>
        <taxon>Eukaryota</taxon>
        <taxon>Metazoa</taxon>
        <taxon>Ecdysozoa</taxon>
        <taxon>Arthropoda</taxon>
        <taxon>Hexapoda</taxon>
        <taxon>Insecta</taxon>
        <taxon>Pterygota</taxon>
        <taxon>Neoptera</taxon>
        <taxon>Paraneoptera</taxon>
        <taxon>Hemiptera</taxon>
        <taxon>Sternorrhyncha</taxon>
        <taxon>Aleyrodoidea</taxon>
        <taxon>Aleyrodidae</taxon>
        <taxon>Aleyrodinae</taxon>
        <taxon>Bemisia</taxon>
    </lineage>
</organism>
<dbReference type="PANTHER" id="PTHR46609">
    <property type="entry name" value="EXONUCLEASE, PHAGE-TYPE/RECB, C-TERMINAL DOMAIN-CONTAINING PROTEIN"/>
    <property type="match status" value="1"/>
</dbReference>
<feature type="domain" description="YqaJ viral recombinase" evidence="1">
    <location>
        <begin position="459"/>
        <end position="560"/>
    </location>
</feature>
<protein>
    <recommendedName>
        <fullName evidence="1">YqaJ viral recombinase domain-containing protein</fullName>
    </recommendedName>
</protein>
<reference evidence="2" key="1">
    <citation type="submission" date="2021-12" db="EMBL/GenBank/DDBJ databases">
        <authorList>
            <person name="King R."/>
        </authorList>
    </citation>
    <scope>NUCLEOTIDE SEQUENCE</scope>
</reference>
<evidence type="ECO:0000313" key="2">
    <source>
        <dbReference type="EMBL" id="CAH0387549.1"/>
    </source>
</evidence>
<dbReference type="InterPro" id="IPR011335">
    <property type="entry name" value="Restrct_endonuc-II-like"/>
</dbReference>
<dbReference type="InterPro" id="IPR019080">
    <property type="entry name" value="YqaJ_viral_recombinase"/>
</dbReference>
<accession>A0A9P0AAE0</accession>
<dbReference type="EMBL" id="OU963864">
    <property type="protein sequence ID" value="CAH0387549.1"/>
    <property type="molecule type" value="Genomic_DNA"/>
</dbReference>
<keyword evidence="3" id="KW-1185">Reference proteome</keyword>
<dbReference type="CDD" id="cd22343">
    <property type="entry name" value="PDDEXK_lambda_exonuclease-like"/>
    <property type="match status" value="1"/>
</dbReference>
<dbReference type="InterPro" id="IPR051703">
    <property type="entry name" value="NF-kappa-B_Signaling_Reg"/>
</dbReference>
<dbReference type="GO" id="GO:0006281">
    <property type="term" value="P:DNA repair"/>
    <property type="evidence" value="ECO:0007669"/>
    <property type="project" value="UniProtKB-ARBA"/>
</dbReference>
<evidence type="ECO:0000313" key="3">
    <source>
        <dbReference type="Proteomes" id="UP001152759"/>
    </source>
</evidence>
<dbReference type="Gene3D" id="3.90.320.10">
    <property type="match status" value="1"/>
</dbReference>
<dbReference type="Pfam" id="PF05733">
    <property type="entry name" value="Tenui_N"/>
    <property type="match status" value="2"/>
</dbReference>
<dbReference type="SUPFAM" id="SSF52980">
    <property type="entry name" value="Restriction endonuclease-like"/>
    <property type="match status" value="1"/>
</dbReference>
<proteinExistence type="predicted"/>
<dbReference type="InterPro" id="IPR011604">
    <property type="entry name" value="PDDEXK-like_dom_sf"/>
</dbReference>
<dbReference type="Pfam" id="PF09588">
    <property type="entry name" value="YqaJ"/>
    <property type="match status" value="1"/>
</dbReference>
<dbReference type="Proteomes" id="UP001152759">
    <property type="component" value="Chromosome 3"/>
</dbReference>
<evidence type="ECO:0000259" key="1">
    <source>
        <dbReference type="Pfam" id="PF09588"/>
    </source>
</evidence>